<evidence type="ECO:0000256" key="6">
    <source>
        <dbReference type="PROSITE-ProRule" id="PRU00104"/>
    </source>
</evidence>
<dbReference type="EMBL" id="GL376621">
    <property type="status" value="NOT_ANNOTATED_CDS"/>
    <property type="molecule type" value="Genomic_DNA"/>
</dbReference>
<proteinExistence type="predicted"/>
<feature type="domain" description="HECT" evidence="7">
    <location>
        <begin position="225"/>
        <end position="391"/>
    </location>
</feature>
<dbReference type="InterPro" id="IPR000569">
    <property type="entry name" value="HECT_dom"/>
</dbReference>
<evidence type="ECO:0000256" key="1">
    <source>
        <dbReference type="ARBA" id="ARBA00000885"/>
    </source>
</evidence>
<keyword evidence="5 6" id="KW-0833">Ubl conjugation pathway</keyword>
<dbReference type="EnsemblProtists" id="PYU1_T012014">
    <property type="protein sequence ID" value="PYU1_T012014"/>
    <property type="gene ID" value="PYU1_G011988"/>
</dbReference>
<sequence>MHSTPPTNTERHRRARVRKEWQRRRDVNGELFWYRDAGTTDTSYPGYVISFADDKRGFADAECPDEHVVDNESFDVDVVVTTEQPLDVIDTPTLLTDELDPSVFQSLSPTDPHDEVRRRKTSKIQGVTPEARRTELEEIAASLHFELLNANGANPAQLPLVSASDPSLFWDNILHLVSQVFTTKYAHFVTTTAALATTAEGNQIKLRIDRDQLLEESMESLGVFPVEVVRAPLQIHFIDEAGVDAGGLQREWFVLLNEQLADPANGIFQCVNKTEHTFYLNPNSRHGIGEDHLVYYFAAGRLLGRALLEGQVLGFHLHCRFSRLSWASPLTDLKYFDPEIYKSMKWIRENNGVDALDLDFTVTDRRGEDVVAIDLIPNGANIEVTDDNKEE</sequence>
<reference evidence="8" key="3">
    <citation type="submission" date="2015-02" db="UniProtKB">
        <authorList>
            <consortium name="EnsemblProtists"/>
        </authorList>
    </citation>
    <scope>IDENTIFICATION</scope>
    <source>
        <strain evidence="8">DAOM BR144</strain>
    </source>
</reference>
<protein>
    <recommendedName>
        <fullName evidence="3">HECT-type E3 ubiquitin transferase</fullName>
        <ecNumber evidence="3">2.3.2.26</ecNumber>
    </recommendedName>
</protein>
<keyword evidence="4" id="KW-0808">Transferase</keyword>
<comment type="caution">
    <text evidence="6">Lacks conserved residue(s) required for the propagation of feature annotation.</text>
</comment>
<evidence type="ECO:0000313" key="9">
    <source>
        <dbReference type="Proteomes" id="UP000019132"/>
    </source>
</evidence>
<evidence type="ECO:0000313" key="8">
    <source>
        <dbReference type="EnsemblProtists" id="PYU1_T012014"/>
    </source>
</evidence>
<dbReference type="GO" id="GO:0006511">
    <property type="term" value="P:ubiquitin-dependent protein catabolic process"/>
    <property type="evidence" value="ECO:0007669"/>
    <property type="project" value="TreeGrafter"/>
</dbReference>
<dbReference type="STRING" id="431595.K3X465"/>
<evidence type="ECO:0000256" key="2">
    <source>
        <dbReference type="ARBA" id="ARBA00004906"/>
    </source>
</evidence>
<dbReference type="eggNOG" id="KOG0940">
    <property type="taxonomic scope" value="Eukaryota"/>
</dbReference>
<dbReference type="Gene3D" id="3.30.2160.10">
    <property type="entry name" value="Hect, E3 ligase catalytic domain"/>
    <property type="match status" value="1"/>
</dbReference>
<keyword evidence="9" id="KW-1185">Reference proteome</keyword>
<dbReference type="AlphaFoldDB" id="K3X465"/>
<dbReference type="InterPro" id="IPR050409">
    <property type="entry name" value="E3_ubiq-protein_ligase"/>
</dbReference>
<dbReference type="VEuPathDB" id="FungiDB:PYU1_G011988"/>
<dbReference type="GO" id="GO:0005737">
    <property type="term" value="C:cytoplasm"/>
    <property type="evidence" value="ECO:0007669"/>
    <property type="project" value="TreeGrafter"/>
</dbReference>
<evidence type="ECO:0000259" key="7">
    <source>
        <dbReference type="PROSITE" id="PS50237"/>
    </source>
</evidence>
<dbReference type="SUPFAM" id="SSF56204">
    <property type="entry name" value="Hect, E3 ligase catalytic domain"/>
    <property type="match status" value="1"/>
</dbReference>
<dbReference type="Pfam" id="PF00632">
    <property type="entry name" value="HECT"/>
    <property type="match status" value="1"/>
</dbReference>
<dbReference type="PROSITE" id="PS50237">
    <property type="entry name" value="HECT"/>
    <property type="match status" value="1"/>
</dbReference>
<evidence type="ECO:0000256" key="4">
    <source>
        <dbReference type="ARBA" id="ARBA00022679"/>
    </source>
</evidence>
<dbReference type="PANTHER" id="PTHR11254:SF440">
    <property type="entry name" value="E3 UBIQUITIN-PROTEIN LIGASE NEDD-4"/>
    <property type="match status" value="1"/>
</dbReference>
<dbReference type="InParanoid" id="K3X465"/>
<evidence type="ECO:0000256" key="5">
    <source>
        <dbReference type="ARBA" id="ARBA00022786"/>
    </source>
</evidence>
<name>K3X465_GLOUD</name>
<dbReference type="GO" id="GO:0016567">
    <property type="term" value="P:protein ubiquitination"/>
    <property type="evidence" value="ECO:0007669"/>
    <property type="project" value="TreeGrafter"/>
</dbReference>
<comment type="pathway">
    <text evidence="2">Protein modification; protein ubiquitination.</text>
</comment>
<reference evidence="9" key="1">
    <citation type="journal article" date="2010" name="Genome Biol.">
        <title>Genome sequence of the necrotrophic plant pathogen Pythium ultimum reveals original pathogenicity mechanisms and effector repertoire.</title>
        <authorList>
            <person name="Levesque C.A."/>
            <person name="Brouwer H."/>
            <person name="Cano L."/>
            <person name="Hamilton J.P."/>
            <person name="Holt C."/>
            <person name="Huitema E."/>
            <person name="Raffaele S."/>
            <person name="Robideau G.P."/>
            <person name="Thines M."/>
            <person name="Win J."/>
            <person name="Zerillo M.M."/>
            <person name="Beakes G.W."/>
            <person name="Boore J.L."/>
            <person name="Busam D."/>
            <person name="Dumas B."/>
            <person name="Ferriera S."/>
            <person name="Fuerstenberg S.I."/>
            <person name="Gachon C.M."/>
            <person name="Gaulin E."/>
            <person name="Govers F."/>
            <person name="Grenville-Briggs L."/>
            <person name="Horner N."/>
            <person name="Hostetler J."/>
            <person name="Jiang R.H."/>
            <person name="Johnson J."/>
            <person name="Krajaejun T."/>
            <person name="Lin H."/>
            <person name="Meijer H.J."/>
            <person name="Moore B."/>
            <person name="Morris P."/>
            <person name="Phuntmart V."/>
            <person name="Puiu D."/>
            <person name="Shetty J."/>
            <person name="Stajich J.E."/>
            <person name="Tripathy S."/>
            <person name="Wawra S."/>
            <person name="van West P."/>
            <person name="Whitty B.R."/>
            <person name="Coutinho P.M."/>
            <person name="Henrissat B."/>
            <person name="Martin F."/>
            <person name="Thomas P.D."/>
            <person name="Tyler B.M."/>
            <person name="De Vries R.P."/>
            <person name="Kamoun S."/>
            <person name="Yandell M."/>
            <person name="Tisserat N."/>
            <person name="Buell C.R."/>
        </authorList>
    </citation>
    <scope>NUCLEOTIDE SEQUENCE</scope>
    <source>
        <strain evidence="9">DAOM:BR144</strain>
    </source>
</reference>
<dbReference type="PANTHER" id="PTHR11254">
    <property type="entry name" value="HECT DOMAIN UBIQUITIN-PROTEIN LIGASE"/>
    <property type="match status" value="1"/>
</dbReference>
<accession>K3X465</accession>
<organism evidence="8 9">
    <name type="scientific">Globisporangium ultimum (strain ATCC 200006 / CBS 805.95 / DAOM BR144)</name>
    <name type="common">Pythium ultimum</name>
    <dbReference type="NCBI Taxonomy" id="431595"/>
    <lineage>
        <taxon>Eukaryota</taxon>
        <taxon>Sar</taxon>
        <taxon>Stramenopiles</taxon>
        <taxon>Oomycota</taxon>
        <taxon>Peronosporomycetes</taxon>
        <taxon>Pythiales</taxon>
        <taxon>Pythiaceae</taxon>
        <taxon>Globisporangium</taxon>
    </lineage>
</organism>
<dbReference type="InterPro" id="IPR035983">
    <property type="entry name" value="Hect_E3_ubiquitin_ligase"/>
</dbReference>
<evidence type="ECO:0000256" key="3">
    <source>
        <dbReference type="ARBA" id="ARBA00012485"/>
    </source>
</evidence>
<comment type="catalytic activity">
    <reaction evidence="1">
        <text>S-ubiquitinyl-[E2 ubiquitin-conjugating enzyme]-L-cysteine + [acceptor protein]-L-lysine = [E2 ubiquitin-conjugating enzyme]-L-cysteine + N(6)-ubiquitinyl-[acceptor protein]-L-lysine.</text>
        <dbReference type="EC" id="2.3.2.26"/>
    </reaction>
</comment>
<dbReference type="Gene3D" id="3.90.1750.10">
    <property type="entry name" value="Hect, E3 ligase catalytic domains"/>
    <property type="match status" value="1"/>
</dbReference>
<dbReference type="HOGENOM" id="CLU_002173_10_2_1"/>
<dbReference type="GO" id="GO:0061630">
    <property type="term" value="F:ubiquitin protein ligase activity"/>
    <property type="evidence" value="ECO:0007669"/>
    <property type="project" value="UniProtKB-EC"/>
</dbReference>
<reference evidence="9" key="2">
    <citation type="submission" date="2010-04" db="EMBL/GenBank/DDBJ databases">
        <authorList>
            <person name="Buell R."/>
            <person name="Hamilton J."/>
            <person name="Hostetler J."/>
        </authorList>
    </citation>
    <scope>NUCLEOTIDE SEQUENCE [LARGE SCALE GENOMIC DNA]</scope>
    <source>
        <strain evidence="9">DAOM:BR144</strain>
    </source>
</reference>
<dbReference type="EC" id="2.3.2.26" evidence="3"/>
<dbReference type="Proteomes" id="UP000019132">
    <property type="component" value="Unassembled WGS sequence"/>
</dbReference>